<feature type="compositionally biased region" description="Basic and acidic residues" evidence="1">
    <location>
        <begin position="130"/>
        <end position="140"/>
    </location>
</feature>
<evidence type="ECO:0000313" key="2">
    <source>
        <dbReference type="EMBL" id="CUO10671.1"/>
    </source>
</evidence>
<dbReference type="RefSeq" id="WP_070205651.1">
    <property type="nucleotide sequence ID" value="NZ_CABIXQ010000005.1"/>
</dbReference>
<accession>A0A174CAW0</accession>
<feature type="region of interest" description="Disordered" evidence="1">
    <location>
        <begin position="109"/>
        <end position="140"/>
    </location>
</feature>
<protein>
    <submittedName>
        <fullName evidence="2">Uncharacterized protein</fullName>
    </submittedName>
</protein>
<organism evidence="2 3">
    <name type="scientific">Clostridium disporicum</name>
    <dbReference type="NCBI Taxonomy" id="84024"/>
    <lineage>
        <taxon>Bacteria</taxon>
        <taxon>Bacillati</taxon>
        <taxon>Bacillota</taxon>
        <taxon>Clostridia</taxon>
        <taxon>Eubacteriales</taxon>
        <taxon>Clostridiaceae</taxon>
        <taxon>Clostridium</taxon>
    </lineage>
</organism>
<proteinExistence type="predicted"/>
<gene>
    <name evidence="2" type="ORF">ERS852471_00966</name>
</gene>
<sequence>MGYNKLIHEYYINLSNLASLLKTLTDSYRLLIGGAFELNNIPEARTKYVKEAVNRADKLGDEIDHLIDLLEECGESYYKYVAVMNDYILKNGNTDLILTEVDSDLQFSNSPGVTSSGGFNSSPGGNYGPRPKEEPKKDKN</sequence>
<reference evidence="2 3" key="1">
    <citation type="submission" date="2015-09" db="EMBL/GenBank/DDBJ databases">
        <authorList>
            <consortium name="Pathogen Informatics"/>
        </authorList>
    </citation>
    <scope>NUCLEOTIDE SEQUENCE [LARGE SCALE GENOMIC DNA]</scope>
    <source>
        <strain evidence="2 3">2789STDY5834856</strain>
    </source>
</reference>
<evidence type="ECO:0000256" key="1">
    <source>
        <dbReference type="SAM" id="MobiDB-lite"/>
    </source>
</evidence>
<dbReference type="AlphaFoldDB" id="A0A174CAW0"/>
<dbReference type="Proteomes" id="UP000095594">
    <property type="component" value="Unassembled WGS sequence"/>
</dbReference>
<name>A0A174CAW0_9CLOT</name>
<evidence type="ECO:0000313" key="3">
    <source>
        <dbReference type="Proteomes" id="UP000095594"/>
    </source>
</evidence>
<dbReference type="EMBL" id="CYZX01000005">
    <property type="protein sequence ID" value="CUO10671.1"/>
    <property type="molecule type" value="Genomic_DNA"/>
</dbReference>